<evidence type="ECO:0000313" key="6">
    <source>
        <dbReference type="Proteomes" id="UP001285921"/>
    </source>
</evidence>
<dbReference type="EMBL" id="BTCL01000001">
    <property type="protein sequence ID" value="GMK42935.1"/>
    <property type="molecule type" value="Genomic_DNA"/>
</dbReference>
<protein>
    <submittedName>
        <fullName evidence="5">Methyltransferase</fullName>
    </submittedName>
</protein>
<dbReference type="SUPFAM" id="SSF53335">
    <property type="entry name" value="S-adenosyl-L-methionine-dependent methyltransferases"/>
    <property type="match status" value="1"/>
</dbReference>
<proteinExistence type="predicted"/>
<comment type="caution">
    <text evidence="5">The sequence shown here is derived from an EMBL/GenBank/DDBJ whole genome shotgun (WGS) entry which is preliminary data.</text>
</comment>
<dbReference type="RefSeq" id="WP_317978442.1">
    <property type="nucleotide sequence ID" value="NZ_BTCL01000001.1"/>
</dbReference>
<evidence type="ECO:0000313" key="5">
    <source>
        <dbReference type="EMBL" id="GMK42935.1"/>
    </source>
</evidence>
<gene>
    <name evidence="5" type="ORF">PghCCS26_00620</name>
</gene>
<accession>A0ABQ6ND91</accession>
<dbReference type="PANTHER" id="PTHR43464:SF19">
    <property type="entry name" value="UBIQUINONE BIOSYNTHESIS O-METHYLTRANSFERASE, MITOCHONDRIAL"/>
    <property type="match status" value="1"/>
</dbReference>
<dbReference type="PANTHER" id="PTHR43464">
    <property type="entry name" value="METHYLTRANSFERASE"/>
    <property type="match status" value="1"/>
</dbReference>
<dbReference type="GO" id="GO:0008168">
    <property type="term" value="F:methyltransferase activity"/>
    <property type="evidence" value="ECO:0007669"/>
    <property type="project" value="UniProtKB-KW"/>
</dbReference>
<feature type="domain" description="Methyltransferase" evidence="4">
    <location>
        <begin position="53"/>
        <end position="147"/>
    </location>
</feature>
<evidence type="ECO:0000259" key="4">
    <source>
        <dbReference type="Pfam" id="PF13649"/>
    </source>
</evidence>
<keyword evidence="1 5" id="KW-0489">Methyltransferase</keyword>
<reference evidence="5 6" key="1">
    <citation type="submission" date="2023-05" db="EMBL/GenBank/DDBJ databases">
        <title>Draft genome of Paenibacillus sp. CCS26.</title>
        <authorList>
            <person name="Akita H."/>
            <person name="Shinto Y."/>
            <person name="Kimura Z."/>
        </authorList>
    </citation>
    <scope>NUCLEOTIDE SEQUENCE [LARGE SCALE GENOMIC DNA]</scope>
    <source>
        <strain evidence="5 6">CCS26</strain>
    </source>
</reference>
<dbReference type="Proteomes" id="UP001285921">
    <property type="component" value="Unassembled WGS sequence"/>
</dbReference>
<evidence type="ECO:0000256" key="3">
    <source>
        <dbReference type="ARBA" id="ARBA00022691"/>
    </source>
</evidence>
<name>A0ABQ6ND91_9BACL</name>
<organism evidence="5 6">
    <name type="scientific">Paenibacillus glycanilyticus</name>
    <dbReference type="NCBI Taxonomy" id="126569"/>
    <lineage>
        <taxon>Bacteria</taxon>
        <taxon>Bacillati</taxon>
        <taxon>Bacillota</taxon>
        <taxon>Bacilli</taxon>
        <taxon>Bacillales</taxon>
        <taxon>Paenibacillaceae</taxon>
        <taxon>Paenibacillus</taxon>
    </lineage>
</organism>
<dbReference type="Pfam" id="PF13649">
    <property type="entry name" value="Methyltransf_25"/>
    <property type="match status" value="1"/>
</dbReference>
<keyword evidence="6" id="KW-1185">Reference proteome</keyword>
<sequence length="235" mass="26616">MESRFLQARTEEMKYHEKFYAEHELFAPGTWISKPVKAIMDTFVLLDPNQMRVLDLGSGVGRNAIPIAQAIKASNGKVTAVDLLPSAVEILRDNAEKYEVQNNLEAVIADIEHYRIPAESYDYIIACSSLEHVSSVDAFRTVIDRMIEGTRSRGIHAILMSTQTEELDHSTGVVAEGLIELNLSTDDAFHLLRECYNGWEIVLERVIPQAVQEIKYGKSIEYRGNWLTFIVRRTS</sequence>
<dbReference type="CDD" id="cd02440">
    <property type="entry name" value="AdoMet_MTases"/>
    <property type="match status" value="1"/>
</dbReference>
<dbReference type="Gene3D" id="3.40.50.150">
    <property type="entry name" value="Vaccinia Virus protein VP39"/>
    <property type="match status" value="1"/>
</dbReference>
<dbReference type="GO" id="GO:0032259">
    <property type="term" value="P:methylation"/>
    <property type="evidence" value="ECO:0007669"/>
    <property type="project" value="UniProtKB-KW"/>
</dbReference>
<evidence type="ECO:0000256" key="1">
    <source>
        <dbReference type="ARBA" id="ARBA00022603"/>
    </source>
</evidence>
<keyword evidence="3" id="KW-0949">S-adenosyl-L-methionine</keyword>
<keyword evidence="2" id="KW-0808">Transferase</keyword>
<evidence type="ECO:0000256" key="2">
    <source>
        <dbReference type="ARBA" id="ARBA00022679"/>
    </source>
</evidence>
<dbReference type="InterPro" id="IPR029063">
    <property type="entry name" value="SAM-dependent_MTases_sf"/>
</dbReference>
<dbReference type="InterPro" id="IPR041698">
    <property type="entry name" value="Methyltransf_25"/>
</dbReference>